<name>A0A941I8F5_9BACI</name>
<dbReference type="GO" id="GO:0016020">
    <property type="term" value="C:membrane"/>
    <property type="evidence" value="ECO:0007669"/>
    <property type="project" value="GOC"/>
</dbReference>
<keyword evidence="3" id="KW-1185">Reference proteome</keyword>
<evidence type="ECO:0000313" key="3">
    <source>
        <dbReference type="Proteomes" id="UP000675284"/>
    </source>
</evidence>
<dbReference type="GO" id="GO:0008758">
    <property type="term" value="F:UDP-2,3-diacylglucosamine hydrolase activity"/>
    <property type="evidence" value="ECO:0007669"/>
    <property type="project" value="TreeGrafter"/>
</dbReference>
<organism evidence="2 3">
    <name type="scientific">Virgibacillus salarius</name>
    <dbReference type="NCBI Taxonomy" id="447199"/>
    <lineage>
        <taxon>Bacteria</taxon>
        <taxon>Bacillati</taxon>
        <taxon>Bacillota</taxon>
        <taxon>Bacilli</taxon>
        <taxon>Bacillales</taxon>
        <taxon>Bacillaceae</taxon>
        <taxon>Virgibacillus</taxon>
    </lineage>
</organism>
<evidence type="ECO:0000313" key="2">
    <source>
        <dbReference type="EMBL" id="MBR7795529.1"/>
    </source>
</evidence>
<feature type="domain" description="Calcineurin-like phosphoesterase" evidence="1">
    <location>
        <begin position="44"/>
        <end position="202"/>
    </location>
</feature>
<dbReference type="InterPro" id="IPR051158">
    <property type="entry name" value="Metallophosphoesterase_sf"/>
</dbReference>
<dbReference type="Pfam" id="PF00149">
    <property type="entry name" value="Metallophos"/>
    <property type="match status" value="1"/>
</dbReference>
<evidence type="ECO:0000259" key="1">
    <source>
        <dbReference type="Pfam" id="PF00149"/>
    </source>
</evidence>
<dbReference type="InterPro" id="IPR029052">
    <property type="entry name" value="Metallo-depent_PP-like"/>
</dbReference>
<dbReference type="EMBL" id="JAGSOT010000012">
    <property type="protein sequence ID" value="MBR7795529.1"/>
    <property type="molecule type" value="Genomic_DNA"/>
</dbReference>
<accession>A0A941I8F5</accession>
<dbReference type="PANTHER" id="PTHR31302:SF32">
    <property type="entry name" value="PHOSPHOESTERASE"/>
    <property type="match status" value="1"/>
</dbReference>
<dbReference type="InterPro" id="IPR004843">
    <property type="entry name" value="Calcineurin-like_PHP"/>
</dbReference>
<dbReference type="Gene3D" id="3.60.21.10">
    <property type="match status" value="1"/>
</dbReference>
<dbReference type="Proteomes" id="UP000675284">
    <property type="component" value="Unassembled WGS sequence"/>
</dbReference>
<gene>
    <name evidence="2" type="ORF">KCX74_05675</name>
</gene>
<protein>
    <submittedName>
        <fullName evidence="2">Metallophosphoesterase family protein</fullName>
    </submittedName>
</protein>
<dbReference type="GO" id="GO:0009245">
    <property type="term" value="P:lipid A biosynthetic process"/>
    <property type="evidence" value="ECO:0007669"/>
    <property type="project" value="TreeGrafter"/>
</dbReference>
<dbReference type="SUPFAM" id="SSF56300">
    <property type="entry name" value="Metallo-dependent phosphatases"/>
    <property type="match status" value="1"/>
</dbReference>
<dbReference type="PANTHER" id="PTHR31302">
    <property type="entry name" value="TRANSMEMBRANE PROTEIN WITH METALLOPHOSPHOESTERASE DOMAIN-RELATED"/>
    <property type="match status" value="1"/>
</dbReference>
<comment type="caution">
    <text evidence="2">The sequence shown here is derived from an EMBL/GenBank/DDBJ whole genome shotgun (WGS) entry which is preliminary data.</text>
</comment>
<proteinExistence type="predicted"/>
<dbReference type="RefSeq" id="WP_034678942.1">
    <property type="nucleotide sequence ID" value="NZ_BAAACY010000122.1"/>
</dbReference>
<sequence>MAILGIIICAGLVLVFRMIFLAHHDRLLYHHVTDKQIPDQFTNFRIFFISDIHRRRINKKTIEKIKEPIDIIIIGGDITEKFVPLQRTIKNIRRLKKWQQPIYFIWGNNDYEAQPDRLERMLRQENVIILTNSNDTIIRGNRTISILGLDCFTYGEPRLDLAMQGAQGSFMILLTHDPEAFYLLSDQELQSIDIALAGHTHGGQIRIMGVGPYERGGLDKYKNTKILISEGYGYSSLPFRLGTNSQCHVITFEKLT</sequence>
<dbReference type="AlphaFoldDB" id="A0A941I8F5"/>
<reference evidence="2" key="1">
    <citation type="submission" date="2021-04" db="EMBL/GenBank/DDBJ databases">
        <title>Isolation and polyphasic classification of algal microorganism.</title>
        <authorList>
            <person name="Wang S."/>
        </authorList>
    </citation>
    <scope>NUCLEOTIDE SEQUENCE</scope>
    <source>
        <strain evidence="2">720a</strain>
    </source>
</reference>